<evidence type="ECO:0000313" key="2">
    <source>
        <dbReference type="Proteomes" id="UP000470520"/>
    </source>
</evidence>
<accession>A0A7K3QUY9</accession>
<dbReference type="InterPro" id="IPR052519">
    <property type="entry name" value="Euk-type_GlcNAc_Kinase"/>
</dbReference>
<sequence length="168" mass="17150">LRAALRAHDGRGPDTALLSAAVERFGDPDRMPQAIGRDGNPARDAASFAPDVARLAAAGDSAASRIVRDAATALAEAMLAAARRIGGDTLSATITGGLTGLGEPLLAPLRSALDGSPRPLHLRAPLGVPLDGARLLSLDARTPLEPHVVRVRRPTPSPTPPVIPPAVA</sequence>
<dbReference type="EMBL" id="JAAGMR010000210">
    <property type="protein sequence ID" value="NEB93698.1"/>
    <property type="molecule type" value="Genomic_DNA"/>
</dbReference>
<name>A0A7K3QUY9_9ACTN</name>
<dbReference type="PANTHER" id="PTHR43190:SF3">
    <property type="entry name" value="N-ACETYL-D-GLUCOSAMINE KINASE"/>
    <property type="match status" value="1"/>
</dbReference>
<reference evidence="1 2" key="1">
    <citation type="submission" date="2020-01" db="EMBL/GenBank/DDBJ databases">
        <title>Insect and environment-associated Actinomycetes.</title>
        <authorList>
            <person name="Currrie C."/>
            <person name="Chevrette M."/>
            <person name="Carlson C."/>
            <person name="Stubbendieck R."/>
            <person name="Wendt-Pienkowski E."/>
        </authorList>
    </citation>
    <scope>NUCLEOTIDE SEQUENCE [LARGE SCALE GENOMIC DNA]</scope>
    <source>
        <strain evidence="1 2">SID7754</strain>
    </source>
</reference>
<dbReference type="AlphaFoldDB" id="A0A7K3QUY9"/>
<organism evidence="1 2">
    <name type="scientific">Streptomyces bauhiniae</name>
    <dbReference type="NCBI Taxonomy" id="2340725"/>
    <lineage>
        <taxon>Bacteria</taxon>
        <taxon>Bacillati</taxon>
        <taxon>Actinomycetota</taxon>
        <taxon>Actinomycetes</taxon>
        <taxon>Kitasatosporales</taxon>
        <taxon>Streptomycetaceae</taxon>
        <taxon>Streptomyces</taxon>
    </lineage>
</organism>
<dbReference type="Proteomes" id="UP000470520">
    <property type="component" value="Unassembled WGS sequence"/>
</dbReference>
<dbReference type="Gene3D" id="3.30.420.40">
    <property type="match status" value="1"/>
</dbReference>
<dbReference type="InterPro" id="IPR043129">
    <property type="entry name" value="ATPase_NBD"/>
</dbReference>
<evidence type="ECO:0000313" key="1">
    <source>
        <dbReference type="EMBL" id="NEB93698.1"/>
    </source>
</evidence>
<gene>
    <name evidence="1" type="ORF">G3I21_18720</name>
</gene>
<comment type="caution">
    <text evidence="1">The sequence shown here is derived from an EMBL/GenBank/DDBJ whole genome shotgun (WGS) entry which is preliminary data.</text>
</comment>
<proteinExistence type="predicted"/>
<dbReference type="PANTHER" id="PTHR43190">
    <property type="entry name" value="N-ACETYL-D-GLUCOSAMINE KINASE"/>
    <property type="match status" value="1"/>
</dbReference>
<feature type="non-terminal residue" evidence="1">
    <location>
        <position position="1"/>
    </location>
</feature>
<dbReference type="SUPFAM" id="SSF53067">
    <property type="entry name" value="Actin-like ATPase domain"/>
    <property type="match status" value="1"/>
</dbReference>
<protein>
    <submittedName>
        <fullName evidence="1">ATPase</fullName>
    </submittedName>
</protein>